<comment type="caution">
    <text evidence="2">The sequence shown here is derived from an EMBL/GenBank/DDBJ whole genome shotgun (WGS) entry which is preliminary data.</text>
</comment>
<dbReference type="RefSeq" id="WP_150311103.1">
    <property type="nucleotide sequence ID" value="NZ_VMSO01000013.1"/>
</dbReference>
<evidence type="ECO:0000256" key="1">
    <source>
        <dbReference type="SAM" id="Phobius"/>
    </source>
</evidence>
<evidence type="ECO:0000313" key="2">
    <source>
        <dbReference type="EMBL" id="KAA8501004.1"/>
    </source>
</evidence>
<evidence type="ECO:0008006" key="4">
    <source>
        <dbReference type="Google" id="ProtNLM"/>
    </source>
</evidence>
<evidence type="ECO:0000313" key="3">
    <source>
        <dbReference type="Proteomes" id="UP000322025"/>
    </source>
</evidence>
<dbReference type="EMBL" id="VMSO01000013">
    <property type="protein sequence ID" value="KAA8501004.1"/>
    <property type="molecule type" value="Genomic_DNA"/>
</dbReference>
<protein>
    <recommendedName>
        <fullName evidence="4">DUF4179 domain-containing protein</fullName>
    </recommendedName>
</protein>
<sequence>MLVDFNNIHIPDEKLNLVVEESLNKVKKIHRRNRLRRITGGTIAAAAAVIVLTGICASNPVIAEQFTKLGEIFGLVENEQDYPGDYSSVSVPVP</sequence>
<feature type="transmembrane region" description="Helical" evidence="1">
    <location>
        <begin position="35"/>
        <end position="55"/>
    </location>
</feature>
<reference evidence="2" key="1">
    <citation type="submission" date="2019-07" db="EMBL/GenBank/DDBJ databases">
        <authorList>
            <person name="Wongkuna S."/>
            <person name="Scaria J."/>
        </authorList>
    </citation>
    <scope>NUCLEOTIDE SEQUENCE [LARGE SCALE GENOMIC DNA]</scope>
    <source>
        <strain evidence="2">SW178</strain>
    </source>
</reference>
<keyword evidence="1" id="KW-0472">Membrane</keyword>
<gene>
    <name evidence="2" type="ORF">FNY66_10390</name>
</gene>
<accession>A0A5M9HVK4</accession>
<proteinExistence type="predicted"/>
<keyword evidence="3" id="KW-1185">Reference proteome</keyword>
<keyword evidence="1" id="KW-0812">Transmembrane</keyword>
<keyword evidence="1" id="KW-1133">Transmembrane helix</keyword>
<name>A0A5M9HVK4_9FIRM</name>
<dbReference type="Proteomes" id="UP000322025">
    <property type="component" value="Unassembled WGS sequence"/>
</dbReference>
<dbReference type="AlphaFoldDB" id="A0A5M9HVK4"/>
<organism evidence="2 3">
    <name type="scientific">Mediterraneibacter catenae</name>
    <dbReference type="NCBI Taxonomy" id="2594882"/>
    <lineage>
        <taxon>Bacteria</taxon>
        <taxon>Bacillati</taxon>
        <taxon>Bacillota</taxon>
        <taxon>Clostridia</taxon>
        <taxon>Lachnospirales</taxon>
        <taxon>Lachnospiraceae</taxon>
        <taxon>Mediterraneibacter</taxon>
    </lineage>
</organism>